<accession>A0A812PCR6</accession>
<proteinExistence type="predicted"/>
<evidence type="ECO:0000313" key="1">
    <source>
        <dbReference type="EMBL" id="CAE7328699.1"/>
    </source>
</evidence>
<gene>
    <name evidence="1" type="primary">ANKRD17</name>
    <name evidence="1" type="ORF">SNEC2469_LOCUS8318</name>
</gene>
<dbReference type="Proteomes" id="UP000601435">
    <property type="component" value="Unassembled WGS sequence"/>
</dbReference>
<name>A0A812PCR6_9DINO</name>
<reference evidence="1" key="1">
    <citation type="submission" date="2021-02" db="EMBL/GenBank/DDBJ databases">
        <authorList>
            <person name="Dougan E. K."/>
            <person name="Rhodes N."/>
            <person name="Thang M."/>
            <person name="Chan C."/>
        </authorList>
    </citation>
    <scope>NUCLEOTIDE SEQUENCE</scope>
</reference>
<comment type="caution">
    <text evidence="1">The sequence shown here is derived from an EMBL/GenBank/DDBJ whole genome shotgun (WGS) entry which is preliminary data.</text>
</comment>
<sequence>MQRHRNRRIFVRLSLASLLTGGIFGFSGPDFAESRPAVARRMIAGMFLCLTSAPAQAEEKPIFRTTKESPEIPQVLAVMLLRSTYDAVEDWGAYSTMADYQRNFALQLRDGFQSFRGRYENYDLSDLYNTSKLLASRSGGVTNRFYFSFLNDAQWRVIGRTIR</sequence>
<dbReference type="OrthoDB" id="10264606at2759"/>
<dbReference type="AlphaFoldDB" id="A0A812PCR6"/>
<protein>
    <submittedName>
        <fullName evidence="1">ANKRD17 protein</fullName>
    </submittedName>
</protein>
<evidence type="ECO:0000313" key="2">
    <source>
        <dbReference type="Proteomes" id="UP000601435"/>
    </source>
</evidence>
<organism evidence="1 2">
    <name type="scientific">Symbiodinium necroappetens</name>
    <dbReference type="NCBI Taxonomy" id="1628268"/>
    <lineage>
        <taxon>Eukaryota</taxon>
        <taxon>Sar</taxon>
        <taxon>Alveolata</taxon>
        <taxon>Dinophyceae</taxon>
        <taxon>Suessiales</taxon>
        <taxon>Symbiodiniaceae</taxon>
        <taxon>Symbiodinium</taxon>
    </lineage>
</organism>
<feature type="non-terminal residue" evidence="1">
    <location>
        <position position="163"/>
    </location>
</feature>
<dbReference type="EMBL" id="CAJNJA010013753">
    <property type="protein sequence ID" value="CAE7328699.1"/>
    <property type="molecule type" value="Genomic_DNA"/>
</dbReference>
<keyword evidence="2" id="KW-1185">Reference proteome</keyword>